<proteinExistence type="predicted"/>
<comment type="caution">
    <text evidence="1">The sequence shown here is derived from an EMBL/GenBank/DDBJ whole genome shotgun (WGS) entry which is preliminary data.</text>
</comment>
<organism evidence="1 2">
    <name type="scientific">Odynerus spinipes</name>
    <dbReference type="NCBI Taxonomy" id="1348599"/>
    <lineage>
        <taxon>Eukaryota</taxon>
        <taxon>Metazoa</taxon>
        <taxon>Ecdysozoa</taxon>
        <taxon>Arthropoda</taxon>
        <taxon>Hexapoda</taxon>
        <taxon>Insecta</taxon>
        <taxon>Pterygota</taxon>
        <taxon>Neoptera</taxon>
        <taxon>Endopterygota</taxon>
        <taxon>Hymenoptera</taxon>
        <taxon>Apocrita</taxon>
        <taxon>Aculeata</taxon>
        <taxon>Vespoidea</taxon>
        <taxon>Vespidae</taxon>
        <taxon>Eumeninae</taxon>
        <taxon>Odynerus</taxon>
    </lineage>
</organism>
<reference evidence="1" key="2">
    <citation type="journal article" date="2023" name="Commun. Biol.">
        <title>Intrasexual cuticular hydrocarbon dimorphism in a wasp sheds light on hydrocarbon biosynthesis genes in Hymenoptera.</title>
        <authorList>
            <person name="Moris V.C."/>
            <person name="Podsiadlowski L."/>
            <person name="Martin S."/>
            <person name="Oeyen J.P."/>
            <person name="Donath A."/>
            <person name="Petersen M."/>
            <person name="Wilbrandt J."/>
            <person name="Misof B."/>
            <person name="Liedtke D."/>
            <person name="Thamm M."/>
            <person name="Scheiner R."/>
            <person name="Schmitt T."/>
            <person name="Niehuis O."/>
        </authorList>
    </citation>
    <scope>NUCLEOTIDE SEQUENCE</scope>
    <source>
        <strain evidence="1">GBR_01_08_01A</strain>
    </source>
</reference>
<evidence type="ECO:0000313" key="2">
    <source>
        <dbReference type="Proteomes" id="UP001258017"/>
    </source>
</evidence>
<protein>
    <submittedName>
        <fullName evidence="1">Uncharacterized protein</fullName>
    </submittedName>
</protein>
<reference evidence="1" key="1">
    <citation type="submission" date="2021-08" db="EMBL/GenBank/DDBJ databases">
        <authorList>
            <person name="Misof B."/>
            <person name="Oliver O."/>
            <person name="Podsiadlowski L."/>
            <person name="Donath A."/>
            <person name="Peters R."/>
            <person name="Mayer C."/>
            <person name="Rust J."/>
            <person name="Gunkel S."/>
            <person name="Lesny P."/>
            <person name="Martin S."/>
            <person name="Oeyen J.P."/>
            <person name="Petersen M."/>
            <person name="Panagiotis P."/>
            <person name="Wilbrandt J."/>
            <person name="Tanja T."/>
        </authorList>
    </citation>
    <scope>NUCLEOTIDE SEQUENCE</scope>
    <source>
        <strain evidence="1">GBR_01_08_01A</strain>
        <tissue evidence="1">Thorax + abdomen</tissue>
    </source>
</reference>
<dbReference type="Proteomes" id="UP001258017">
    <property type="component" value="Unassembled WGS sequence"/>
</dbReference>
<dbReference type="AlphaFoldDB" id="A0AAD9RDY6"/>
<sequence>MRCGNLGRAGNKGYDKMQCRLCGWETEDLEHIWNCEKFRNVVNPELERRIGKIMEGHRGREWKKLLSGPIQAELCEYSREFEKEARDQEKFMKRVNMRANNNWSYPTEDEEEEVTKKDVAIV</sequence>
<keyword evidence="2" id="KW-1185">Reference proteome</keyword>
<evidence type="ECO:0000313" key="1">
    <source>
        <dbReference type="EMBL" id="KAK2577961.1"/>
    </source>
</evidence>
<dbReference type="EMBL" id="JAIFRP010000734">
    <property type="protein sequence ID" value="KAK2577961.1"/>
    <property type="molecule type" value="Genomic_DNA"/>
</dbReference>
<accession>A0AAD9RDY6</accession>
<gene>
    <name evidence="1" type="ORF">KPH14_012261</name>
</gene>
<name>A0AAD9RDY6_9HYME</name>